<dbReference type="InterPro" id="IPR018759">
    <property type="entry name" value="BBP2_2"/>
</dbReference>
<name>A0AAC9JQH0_9HYPH</name>
<evidence type="ECO:0000313" key="2">
    <source>
        <dbReference type="EMBL" id="APF38322.1"/>
    </source>
</evidence>
<feature type="region of interest" description="Disordered" evidence="1">
    <location>
        <begin position="34"/>
        <end position="105"/>
    </location>
</feature>
<evidence type="ECO:0000256" key="1">
    <source>
        <dbReference type="SAM" id="MobiDB-lite"/>
    </source>
</evidence>
<dbReference type="SUPFAM" id="SSF56935">
    <property type="entry name" value="Porins"/>
    <property type="match status" value="1"/>
</dbReference>
<protein>
    <recommendedName>
        <fullName evidence="4">Outer membrane beta-barrel protein</fullName>
    </recommendedName>
</protein>
<proteinExistence type="predicted"/>
<evidence type="ECO:0000313" key="3">
    <source>
        <dbReference type="Proteomes" id="UP000182703"/>
    </source>
</evidence>
<sequence length="480" mass="51779">MCLVVTASMLAGPAAHGQEGLSFLTLRGTVQPDRAGSGQVSLPGILETTAADGPPVPPASPVYRPVRGPTALEQNPLRRWQPPVTRLPAPPAPQRPGEAEEDDPWAPLGLRLGTLTVFPSIEIDGGYDSNPRRESGNVKGATAVVTRGGVALRSDWSRHEFTGHLRGSYWAFPTLEKADRPEADGRLNLRLDATRDTTINVEGRASLTTQRSDNPNLPGGVVNQPTIISYGASLGGAHRFNRLTLGATGVVERNVYGDVEFADGGRLDQSYRNYNEYGLRLRAGYEVHPGFVPFVEGLIDRRQYDERINAGGFERSSNGLGARVGSTFELTRLVTGEAAIGHQVRKYDDPRLADLRGPIGEVSLIWRPTALTTVRLTGAGSLGETTIAGSNGVVNRSATLALEHALRRNLVFTASVTLSDSDYKGVDLNEKGFTGRIGIDWKLTRSLAVRAGFTHERLDSSTPGDDYTANIFLVGLRLQR</sequence>
<accession>A0AAC9JQH0</accession>
<keyword evidence="3" id="KW-1185">Reference proteome</keyword>
<evidence type="ECO:0008006" key="4">
    <source>
        <dbReference type="Google" id="ProtNLM"/>
    </source>
</evidence>
<dbReference type="EMBL" id="CP018095">
    <property type="protein sequence ID" value="APF38322.1"/>
    <property type="molecule type" value="Genomic_DNA"/>
</dbReference>
<reference evidence="2 3" key="1">
    <citation type="submission" date="2016-11" db="EMBL/GenBank/DDBJ databases">
        <title>Complete genome sequence of the aerobically denitrifying bacterium Chelatococcus daeguensis TAD1.</title>
        <authorList>
            <person name="Yang Y."/>
            <person name="Huang S."/>
            <person name="Lin E."/>
        </authorList>
    </citation>
    <scope>NUCLEOTIDE SEQUENCE [LARGE SCALE GENOMIC DNA]</scope>
    <source>
        <strain evidence="2 3">TAD1</strain>
    </source>
</reference>
<gene>
    <name evidence="2" type="ORF">BOQ54_14135</name>
</gene>
<organism evidence="2 3">
    <name type="scientific">Chelatococcus daeguensis</name>
    <dbReference type="NCBI Taxonomy" id="444444"/>
    <lineage>
        <taxon>Bacteria</taxon>
        <taxon>Pseudomonadati</taxon>
        <taxon>Pseudomonadota</taxon>
        <taxon>Alphaproteobacteria</taxon>
        <taxon>Hyphomicrobiales</taxon>
        <taxon>Chelatococcaceae</taxon>
        <taxon>Chelatococcus</taxon>
    </lineage>
</organism>
<dbReference type="Pfam" id="PF10082">
    <property type="entry name" value="BBP2_2"/>
    <property type="match status" value="1"/>
</dbReference>
<dbReference type="Proteomes" id="UP000182703">
    <property type="component" value="Chromosome"/>
</dbReference>
<dbReference type="KEGG" id="cdq:BOQ54_14135"/>
<dbReference type="AlphaFoldDB" id="A0AAC9JQH0"/>